<accession>Q72C03</accession>
<reference evidence="6 7" key="1">
    <citation type="journal article" date="2004" name="Nat. Biotechnol.">
        <title>The genome sequence of the anaerobic, sulfate-reducing bacterium Desulfovibrio vulgaris Hildenborough.</title>
        <authorList>
            <person name="Heidelberg J.F."/>
            <person name="Seshadri R."/>
            <person name="Haveman S.A."/>
            <person name="Hemme C.L."/>
            <person name="Paulsen I.T."/>
            <person name="Kolonay J.F."/>
            <person name="Eisen J.A."/>
            <person name="Ward N."/>
            <person name="Methe B."/>
            <person name="Brinkac L.M."/>
            <person name="Daugherty S.C."/>
            <person name="Deboy R.T."/>
            <person name="Dodson R.J."/>
            <person name="Durkin A.S."/>
            <person name="Madupu R."/>
            <person name="Nelson W.C."/>
            <person name="Sullivan S.A."/>
            <person name="Fouts D."/>
            <person name="Haft D.H."/>
            <person name="Selengut J."/>
            <person name="Peterson J.D."/>
            <person name="Davidsen T.M."/>
            <person name="Zafar N."/>
            <person name="Zhou L."/>
            <person name="Radune D."/>
            <person name="Dimitrov G."/>
            <person name="Hance M."/>
            <person name="Tran K."/>
            <person name="Khouri H."/>
            <person name="Gill J."/>
            <person name="Utterback T.R."/>
            <person name="Feldblyum T.V."/>
            <person name="Wall J.D."/>
            <person name="Voordouw G."/>
            <person name="Fraser C.M."/>
        </authorList>
    </citation>
    <scope>NUCLEOTIDE SEQUENCE [LARGE SCALE GENOMIC DNA]</scope>
    <source>
        <strain evidence="7">ATCC 29579 / DSM 644 / NCIMB 8303 / VKM B-1760 / Hildenborough</strain>
    </source>
</reference>
<organism evidence="6 7">
    <name type="scientific">Nitratidesulfovibrio vulgaris (strain ATCC 29579 / DSM 644 / CCUG 34227 / NCIMB 8303 / VKM B-1760 / Hildenborough)</name>
    <name type="common">Desulfovibrio vulgaris</name>
    <dbReference type="NCBI Taxonomy" id="882"/>
    <lineage>
        <taxon>Bacteria</taxon>
        <taxon>Pseudomonadati</taxon>
        <taxon>Thermodesulfobacteriota</taxon>
        <taxon>Desulfovibrionia</taxon>
        <taxon>Desulfovibrionales</taxon>
        <taxon>Desulfovibrionaceae</taxon>
        <taxon>Nitratidesulfovibrio</taxon>
    </lineage>
</organism>
<dbReference type="SUPFAM" id="SSF50199">
    <property type="entry name" value="Staphylococcal nuclease"/>
    <property type="match status" value="1"/>
</dbReference>
<dbReference type="PROSITE" id="PS50830">
    <property type="entry name" value="TNASE_3"/>
    <property type="match status" value="1"/>
</dbReference>
<name>Q72C03_NITV2</name>
<keyword evidence="7" id="KW-1185">Reference proteome</keyword>
<dbReference type="PaxDb" id="882-DVU_1481"/>
<keyword evidence="3" id="KW-0378">Hydrolase</keyword>
<dbReference type="Proteomes" id="UP000002194">
    <property type="component" value="Chromosome"/>
</dbReference>
<dbReference type="SMR" id="Q72C03"/>
<evidence type="ECO:0000259" key="5">
    <source>
        <dbReference type="PROSITE" id="PS50830"/>
    </source>
</evidence>
<dbReference type="PANTHER" id="PTHR12302:SF3">
    <property type="entry name" value="SERINE_THREONINE-PROTEIN KINASE 31"/>
    <property type="match status" value="1"/>
</dbReference>
<proteinExistence type="predicted"/>
<dbReference type="PhylomeDB" id="Q72C03"/>
<feature type="transmembrane region" description="Helical" evidence="4">
    <location>
        <begin position="104"/>
        <end position="124"/>
    </location>
</feature>
<dbReference type="PANTHER" id="PTHR12302">
    <property type="entry name" value="EBNA2 BINDING PROTEIN P100"/>
    <property type="match status" value="1"/>
</dbReference>
<dbReference type="EMBL" id="AE017285">
    <property type="protein sequence ID" value="AAS95959.1"/>
    <property type="molecule type" value="Genomic_DNA"/>
</dbReference>
<dbReference type="PROSITE" id="PS01123">
    <property type="entry name" value="TNASE_1"/>
    <property type="match status" value="1"/>
</dbReference>
<sequence length="269" mass="30502">MRPPHNPCTRSIDSAKSHSKSTLRFFNNLFLLTVFFLKKIYAHKKMDEKQLIATTRKKHPPVHERFRHLIRSPTAAKHAQPDERLTFAATDMVTPHMLLYRKRMLIRAALLCALLTCPSLVYAWPGVVLRVHDGDTLTVRRTSGDVVKVRLYGVDAPELAQPGGPEARDYLREMLADGGTIDVRTMDTDRYGRVVGRVQHGDVDVNAAMLDAGQAWVYPQYCQAIFPCVEWVVVTIRAALAQRGLWAAGMPQPPWDWRREQRAAHADAE</sequence>
<evidence type="ECO:0000313" key="6">
    <source>
        <dbReference type="EMBL" id="AAS95959.1"/>
    </source>
</evidence>
<dbReference type="eggNOG" id="COG1525">
    <property type="taxonomic scope" value="Bacteria"/>
</dbReference>
<dbReference type="InterPro" id="IPR035437">
    <property type="entry name" value="SNase_OB-fold_sf"/>
</dbReference>
<dbReference type="Pfam" id="PF00565">
    <property type="entry name" value="SNase"/>
    <property type="match status" value="1"/>
</dbReference>
<dbReference type="GO" id="GO:0004519">
    <property type="term" value="F:endonuclease activity"/>
    <property type="evidence" value="ECO:0007669"/>
    <property type="project" value="UniProtKB-KW"/>
</dbReference>
<keyword evidence="4" id="KW-0812">Transmembrane</keyword>
<gene>
    <name evidence="6" type="ordered locus">DVU_1481</name>
</gene>
<evidence type="ECO:0000313" key="7">
    <source>
        <dbReference type="Proteomes" id="UP000002194"/>
    </source>
</evidence>
<dbReference type="GO" id="GO:0016787">
    <property type="term" value="F:hydrolase activity"/>
    <property type="evidence" value="ECO:0007669"/>
    <property type="project" value="UniProtKB-KW"/>
</dbReference>
<dbReference type="InterPro" id="IPR002071">
    <property type="entry name" value="Thermonucl_AS"/>
</dbReference>
<dbReference type="AlphaFoldDB" id="Q72C03"/>
<dbReference type="InterPro" id="IPR016071">
    <property type="entry name" value="Staphylococal_nuclease_OB-fold"/>
</dbReference>
<evidence type="ECO:0000256" key="2">
    <source>
        <dbReference type="ARBA" id="ARBA00022759"/>
    </source>
</evidence>
<keyword evidence="1" id="KW-0540">Nuclease</keyword>
<evidence type="ECO:0000256" key="4">
    <source>
        <dbReference type="SAM" id="Phobius"/>
    </source>
</evidence>
<dbReference type="OrthoDB" id="9805504at2"/>
<protein>
    <submittedName>
        <fullName evidence="6">Nuclease domain protein</fullName>
    </submittedName>
</protein>
<evidence type="ECO:0000256" key="3">
    <source>
        <dbReference type="ARBA" id="ARBA00022801"/>
    </source>
</evidence>
<dbReference type="SMART" id="SM00318">
    <property type="entry name" value="SNc"/>
    <property type="match status" value="1"/>
</dbReference>
<keyword evidence="2" id="KW-0255">Endonuclease</keyword>
<keyword evidence="4" id="KW-0472">Membrane</keyword>
<dbReference type="STRING" id="882.DVU_1481"/>
<keyword evidence="4" id="KW-1133">Transmembrane helix</keyword>
<evidence type="ECO:0000256" key="1">
    <source>
        <dbReference type="ARBA" id="ARBA00022722"/>
    </source>
</evidence>
<dbReference type="Gene3D" id="2.40.50.90">
    <property type="match status" value="1"/>
</dbReference>
<dbReference type="KEGG" id="dvu:DVU_1481"/>
<feature type="domain" description="TNase-like" evidence="5">
    <location>
        <begin position="122"/>
        <end position="248"/>
    </location>
</feature>
<dbReference type="GO" id="GO:0003676">
    <property type="term" value="F:nucleic acid binding"/>
    <property type="evidence" value="ECO:0007669"/>
    <property type="project" value="InterPro"/>
</dbReference>
<dbReference type="HOGENOM" id="CLU_1033387_0_0_7"/>
<dbReference type="EnsemblBacteria" id="AAS95959">
    <property type="protein sequence ID" value="AAS95959"/>
    <property type="gene ID" value="DVU_1481"/>
</dbReference>